<dbReference type="EMBL" id="MKKU01000420">
    <property type="protein sequence ID" value="RNF13158.1"/>
    <property type="molecule type" value="Genomic_DNA"/>
</dbReference>
<sequence length="122" mass="13819">MDLDATHTARVELAAEGVAEAKQYLVDLDRRQHQYREATRVLRKSEVIEDTWLLCSGRVFVKSNLKPKGTLNYLTWKLSAGEKEIENGREELKAKVASLAELEGPDEALSKLFRGFELKATK</sequence>
<dbReference type="GeneID" id="40319888"/>
<dbReference type="InterPro" id="IPR030482">
    <property type="entry name" value="PDRG1"/>
</dbReference>
<proteinExistence type="predicted"/>
<keyword evidence="3" id="KW-0143">Chaperone</keyword>
<dbReference type="PANTHER" id="PTHR21162">
    <property type="entry name" value="P53 AND DNA DAMAGE-REGULATED PROTEIN"/>
    <property type="match status" value="1"/>
</dbReference>
<dbReference type="GO" id="GO:0005737">
    <property type="term" value="C:cytoplasm"/>
    <property type="evidence" value="ECO:0007669"/>
    <property type="project" value="UniProtKB-SubCell"/>
</dbReference>
<accession>A0A422P612</accession>
<gene>
    <name evidence="4" type="ORF">Tco025E_06277</name>
</gene>
<comment type="caution">
    <text evidence="4">The sequence shown here is derived from an EMBL/GenBank/DDBJ whole genome shotgun (WGS) entry which is preliminary data.</text>
</comment>
<comment type="subcellular location">
    <subcellularLocation>
        <location evidence="1">Cytoplasm</location>
    </subcellularLocation>
</comment>
<dbReference type="AlphaFoldDB" id="A0A422P612"/>
<evidence type="ECO:0000313" key="5">
    <source>
        <dbReference type="Proteomes" id="UP000284403"/>
    </source>
</evidence>
<organism evidence="4 5">
    <name type="scientific">Trypanosoma conorhini</name>
    <dbReference type="NCBI Taxonomy" id="83891"/>
    <lineage>
        <taxon>Eukaryota</taxon>
        <taxon>Discoba</taxon>
        <taxon>Euglenozoa</taxon>
        <taxon>Kinetoplastea</taxon>
        <taxon>Metakinetoplastina</taxon>
        <taxon>Trypanosomatida</taxon>
        <taxon>Trypanosomatidae</taxon>
        <taxon>Trypanosoma</taxon>
    </lineage>
</organism>
<dbReference type="Proteomes" id="UP000284403">
    <property type="component" value="Unassembled WGS sequence"/>
</dbReference>
<evidence type="ECO:0000256" key="2">
    <source>
        <dbReference type="ARBA" id="ARBA00022490"/>
    </source>
</evidence>
<reference evidence="4 5" key="1">
    <citation type="journal article" date="2018" name="BMC Genomics">
        <title>Genomic comparison of Trypanosoma conorhini and Trypanosoma rangeli to Trypanosoma cruzi strains of high and low virulence.</title>
        <authorList>
            <person name="Bradwell K.R."/>
            <person name="Koparde V.N."/>
            <person name="Matveyev A.V."/>
            <person name="Serrano M.G."/>
            <person name="Alves J.M."/>
            <person name="Parikh H."/>
            <person name="Huang B."/>
            <person name="Lee V."/>
            <person name="Espinosa-Alvarez O."/>
            <person name="Ortiz P.A."/>
            <person name="Costa-Martins A.G."/>
            <person name="Teixeira M.M."/>
            <person name="Buck G.A."/>
        </authorList>
    </citation>
    <scope>NUCLEOTIDE SEQUENCE [LARGE SCALE GENOMIC DNA]</scope>
    <source>
        <strain evidence="4 5">025E</strain>
    </source>
</reference>
<evidence type="ECO:0000256" key="1">
    <source>
        <dbReference type="ARBA" id="ARBA00004496"/>
    </source>
</evidence>
<dbReference type="CDD" id="cd22860">
    <property type="entry name" value="PDRG1"/>
    <property type="match status" value="1"/>
</dbReference>
<dbReference type="PANTHER" id="PTHR21162:SF0">
    <property type="entry name" value="P53 AND DNA DAMAGE-REGULATED PROTEIN 1"/>
    <property type="match status" value="1"/>
</dbReference>
<evidence type="ECO:0000313" key="4">
    <source>
        <dbReference type="EMBL" id="RNF13158.1"/>
    </source>
</evidence>
<evidence type="ECO:0000256" key="3">
    <source>
        <dbReference type="ARBA" id="ARBA00023186"/>
    </source>
</evidence>
<protein>
    <submittedName>
        <fullName evidence="4">p53 and DNA damage-regulated protein 1</fullName>
    </submittedName>
</protein>
<keyword evidence="5" id="KW-1185">Reference proteome</keyword>
<name>A0A422P612_9TRYP</name>
<dbReference type="OrthoDB" id="20282at2759"/>
<keyword evidence="2" id="KW-0963">Cytoplasm</keyword>
<dbReference type="RefSeq" id="XP_029226712.1">
    <property type="nucleotide sequence ID" value="XM_029373157.1"/>
</dbReference>